<organism evidence="2 3">
    <name type="scientific">Colletotrichum gloeosporioides</name>
    <name type="common">Anthracnose fungus</name>
    <name type="synonym">Glomerella cingulata</name>
    <dbReference type="NCBI Taxonomy" id="474922"/>
    <lineage>
        <taxon>Eukaryota</taxon>
        <taxon>Fungi</taxon>
        <taxon>Dikarya</taxon>
        <taxon>Ascomycota</taxon>
        <taxon>Pezizomycotina</taxon>
        <taxon>Sordariomycetes</taxon>
        <taxon>Hypocreomycetidae</taxon>
        <taxon>Glomerellales</taxon>
        <taxon>Glomerellaceae</taxon>
        <taxon>Colletotrichum</taxon>
        <taxon>Colletotrichum gloeosporioides species complex</taxon>
    </lineage>
</organism>
<dbReference type="InterPro" id="IPR011333">
    <property type="entry name" value="SKP1/BTB/POZ_sf"/>
</dbReference>
<accession>A0A8H4FL66</accession>
<evidence type="ECO:0000256" key="1">
    <source>
        <dbReference type="SAM" id="MobiDB-lite"/>
    </source>
</evidence>
<feature type="region of interest" description="Disordered" evidence="1">
    <location>
        <begin position="14"/>
        <end position="35"/>
    </location>
</feature>
<reference evidence="2" key="2">
    <citation type="submission" date="2020-03" db="EMBL/GenBank/DDBJ databases">
        <authorList>
            <person name="Fu F.-F."/>
            <person name="Chen J."/>
        </authorList>
    </citation>
    <scope>NUCLEOTIDE SEQUENCE</scope>
    <source>
        <strain evidence="2">Lc1</strain>
    </source>
</reference>
<gene>
    <name evidence="2" type="ORF">GCG54_00005724</name>
</gene>
<comment type="caution">
    <text evidence="2">The sequence shown here is derived from an EMBL/GenBank/DDBJ whole genome shotgun (WGS) entry which is preliminary data.</text>
</comment>
<evidence type="ECO:0000313" key="3">
    <source>
        <dbReference type="Proteomes" id="UP000613401"/>
    </source>
</evidence>
<reference evidence="2" key="1">
    <citation type="journal article" date="2020" name="Phytopathology">
        <title>Genome sequence and comparative analysis of Colletotrichum gloeosporioides isolated from Liriodendron leaves.</title>
        <authorList>
            <person name="Fu F.F."/>
            <person name="Hao Z."/>
            <person name="Wang P."/>
            <person name="Lu Y."/>
            <person name="Xue L.J."/>
            <person name="Wei G."/>
            <person name="Tian Y."/>
            <person name="Baishi H."/>
            <person name="Xu H."/>
            <person name="Shi J."/>
            <person name="Cheng T."/>
            <person name="Wang G."/>
            <person name="Yi Y."/>
            <person name="Chen J."/>
        </authorList>
    </citation>
    <scope>NUCLEOTIDE SEQUENCE</scope>
    <source>
        <strain evidence="2">Lc1</strain>
    </source>
</reference>
<dbReference type="EMBL" id="WVTB01000047">
    <property type="protein sequence ID" value="KAF3804979.1"/>
    <property type="molecule type" value="Genomic_DNA"/>
</dbReference>
<dbReference type="SUPFAM" id="SSF54695">
    <property type="entry name" value="POZ domain"/>
    <property type="match status" value="1"/>
</dbReference>
<dbReference type="RefSeq" id="XP_045264138.1">
    <property type="nucleotide sequence ID" value="XM_045405740.1"/>
</dbReference>
<evidence type="ECO:0008006" key="4">
    <source>
        <dbReference type="Google" id="ProtNLM"/>
    </source>
</evidence>
<protein>
    <recommendedName>
        <fullName evidence="4">BTB domain-containing protein</fullName>
    </recommendedName>
</protein>
<feature type="compositionally biased region" description="Low complexity" evidence="1">
    <location>
        <begin position="19"/>
        <end position="29"/>
    </location>
</feature>
<keyword evidence="3" id="KW-1185">Reference proteome</keyword>
<proteinExistence type="predicted"/>
<dbReference type="AlphaFoldDB" id="A0A8H4FL66"/>
<dbReference type="Proteomes" id="UP000613401">
    <property type="component" value="Unassembled WGS sequence"/>
</dbReference>
<dbReference type="Gene3D" id="3.30.710.10">
    <property type="entry name" value="Potassium Channel Kv1.1, Chain A"/>
    <property type="match status" value="1"/>
</dbReference>
<sequence length="431" mass="49336">MISIQDAAVPEIVSSHVKSGSSGNGSPNGDDNDMWRSLDELIGPSNEVCHMAILRDNQFGDVTLNIGGGAAQTDDEHSRCGNEGDREIQMDATDIADLLTMSTAPSSELDEAEVAETPAKTIVINSDLAAIYSPVFRAMLRTNFAESKVNNSRDNWVVNLPDDNVEPLFFVLSMIHGRWENIPAKISVDELHDLLLTADKYDMMRIFLPWYLHWTASYQFLEWRPWDWCVMSLPHVDLLLWIAWETRMRADFETIMFRMSYWYRVNDKGELLGFDGLPLQLRGTWNTDEVMKTISQWRQRGVDYVHHIFHEDITRDIQHSACTRYMYRTCKASCVETIVHIYNAVGIGSAPMLRAHTGNLADLVRIMWDVGEKVLQSPHCDNVRDNIFRVEEEFQLEVDNYMWGLVTLAGRNNSRPFRRRVPPSDGCIGRE</sequence>
<dbReference type="GeneID" id="69012873"/>
<evidence type="ECO:0000313" key="2">
    <source>
        <dbReference type="EMBL" id="KAF3804979.1"/>
    </source>
</evidence>
<name>A0A8H4FL66_COLGL</name>
<dbReference type="CDD" id="cd18186">
    <property type="entry name" value="BTB_POZ_ZBTB_KLHL-like"/>
    <property type="match status" value="1"/>
</dbReference>